<dbReference type="PROSITE" id="PS50850">
    <property type="entry name" value="MFS"/>
    <property type="match status" value="1"/>
</dbReference>
<evidence type="ECO:0000256" key="3">
    <source>
        <dbReference type="ARBA" id="ARBA00022448"/>
    </source>
</evidence>
<keyword evidence="12" id="KW-1185">Reference proteome</keyword>
<feature type="compositionally biased region" description="Basic and acidic residues" evidence="8">
    <location>
        <begin position="482"/>
        <end position="493"/>
    </location>
</feature>
<keyword evidence="3" id="KW-0813">Transport</keyword>
<sequence length="501" mass="53301">MTAKQAATTAPSSEEFSIKKIIAPLLAVIIGMIMVILDSTVVNVAIPNLQQSFGSSLKAIQWTITGYTLALAAVIPLAGWMTDRFGAKRIFLITIALFTIGSVLCAVAQTADQLVLFRVIQGLGGGMVSPIGMAMIFKLAPPDKRGAVMGMLGIPMLLAPATGPILSGWIIGFATWHWIFLINLPIGIAALIVGSKYLPNIERNKTPALDIIGMILAPIAFSMLAYGVSEGGADWSSNRTLTGLIVGGVALIAFIIVELRQKQPLLELRVFGSSDFTRGVILTWFSQIALMGSILMVPLYLQNVLGFTALKSGLTTLPMALTSVVFMPLGGRLFDKVGARPLAFVGLGIISGALFILSQIDMETTRAMIMFPLGMMGAGMGLSMMALNTHVLNSAPRRLVSRVTPLTTASQQVIMSFAIAGLTGYLTSRITKHITEMGGDPMVMRDSPAVTAAFGDIFFVTACIAAVGVVLSLILRKPRKKPEDDLLETEGKPDASMMMGH</sequence>
<feature type="transmembrane region" description="Helical" evidence="9">
    <location>
        <begin position="342"/>
        <end position="360"/>
    </location>
</feature>
<evidence type="ECO:0000313" key="11">
    <source>
        <dbReference type="EMBL" id="BBI35696.1"/>
    </source>
</evidence>
<keyword evidence="7 9" id="KW-0472">Membrane</keyword>
<dbReference type="Pfam" id="PF07690">
    <property type="entry name" value="MFS_1"/>
    <property type="match status" value="1"/>
</dbReference>
<comment type="subcellular location">
    <subcellularLocation>
        <location evidence="1">Cell membrane</location>
        <topology evidence="1">Multi-pass membrane protein</topology>
    </subcellularLocation>
</comment>
<gene>
    <name evidence="11" type="ORF">KCTCHS21_50950</name>
</gene>
<feature type="transmembrane region" description="Helical" evidence="9">
    <location>
        <begin position="90"/>
        <end position="109"/>
    </location>
</feature>
<dbReference type="KEGG" id="cohn:KCTCHS21_50950"/>
<name>A0A3T1DC28_9BACL</name>
<dbReference type="NCBIfam" id="TIGR00711">
    <property type="entry name" value="efflux_EmrB"/>
    <property type="match status" value="1"/>
</dbReference>
<dbReference type="Gene3D" id="1.20.1250.20">
    <property type="entry name" value="MFS general substrate transporter like domains"/>
    <property type="match status" value="1"/>
</dbReference>
<feature type="region of interest" description="Disordered" evidence="8">
    <location>
        <begin position="482"/>
        <end position="501"/>
    </location>
</feature>
<evidence type="ECO:0000256" key="9">
    <source>
        <dbReference type="SAM" id="Phobius"/>
    </source>
</evidence>
<evidence type="ECO:0000256" key="5">
    <source>
        <dbReference type="ARBA" id="ARBA00022692"/>
    </source>
</evidence>
<feature type="transmembrane region" description="Helical" evidence="9">
    <location>
        <begin position="366"/>
        <end position="392"/>
    </location>
</feature>
<reference evidence="11 12" key="1">
    <citation type="submission" date="2019-01" db="EMBL/GenBank/DDBJ databases">
        <title>Complete genome sequence of Cohnella hallensis HS21 isolated from Korean fir (Abies koreana) rhizospheric soil.</title>
        <authorList>
            <person name="Jiang L."/>
            <person name="Kang S.W."/>
            <person name="Kim S."/>
            <person name="Jung J."/>
            <person name="Kim C.Y."/>
            <person name="Kim D.H."/>
            <person name="Kim S.W."/>
            <person name="Lee J."/>
        </authorList>
    </citation>
    <scope>NUCLEOTIDE SEQUENCE [LARGE SCALE GENOMIC DNA]</scope>
    <source>
        <strain evidence="11 12">HS21</strain>
    </source>
</reference>
<feature type="domain" description="Major facilitator superfamily (MFS) profile" evidence="10">
    <location>
        <begin position="24"/>
        <end position="480"/>
    </location>
</feature>
<dbReference type="PRINTS" id="PR01036">
    <property type="entry name" value="TCRTETB"/>
</dbReference>
<feature type="transmembrane region" description="Helical" evidence="9">
    <location>
        <begin position="59"/>
        <end position="78"/>
    </location>
</feature>
<dbReference type="PANTHER" id="PTHR42718:SF9">
    <property type="entry name" value="MAJOR FACILITATOR SUPERFAMILY MULTIDRUG TRANSPORTER MFSC"/>
    <property type="match status" value="1"/>
</dbReference>
<organism evidence="11 12">
    <name type="scientific">Cohnella abietis</name>
    <dbReference type="NCBI Taxonomy" id="2507935"/>
    <lineage>
        <taxon>Bacteria</taxon>
        <taxon>Bacillati</taxon>
        <taxon>Bacillota</taxon>
        <taxon>Bacilli</taxon>
        <taxon>Bacillales</taxon>
        <taxon>Paenibacillaceae</taxon>
        <taxon>Cohnella</taxon>
    </lineage>
</organism>
<dbReference type="SUPFAM" id="SSF103473">
    <property type="entry name" value="MFS general substrate transporter"/>
    <property type="match status" value="1"/>
</dbReference>
<dbReference type="InterPro" id="IPR004638">
    <property type="entry name" value="EmrB-like"/>
</dbReference>
<keyword evidence="4" id="KW-1003">Cell membrane</keyword>
<evidence type="ECO:0000259" key="10">
    <source>
        <dbReference type="PROSITE" id="PS50850"/>
    </source>
</evidence>
<dbReference type="Gene3D" id="1.20.1720.10">
    <property type="entry name" value="Multidrug resistance protein D"/>
    <property type="match status" value="1"/>
</dbReference>
<evidence type="ECO:0000313" key="12">
    <source>
        <dbReference type="Proteomes" id="UP000289856"/>
    </source>
</evidence>
<feature type="transmembrane region" description="Helical" evidence="9">
    <location>
        <begin position="176"/>
        <end position="195"/>
    </location>
</feature>
<accession>A0A3T1DC28</accession>
<dbReference type="EMBL" id="AP019400">
    <property type="protein sequence ID" value="BBI35696.1"/>
    <property type="molecule type" value="Genomic_DNA"/>
</dbReference>
<feature type="transmembrane region" description="Helical" evidence="9">
    <location>
        <begin position="451"/>
        <end position="475"/>
    </location>
</feature>
<keyword evidence="5 9" id="KW-0812">Transmembrane</keyword>
<feature type="transmembrane region" description="Helical" evidence="9">
    <location>
        <begin position="115"/>
        <end position="137"/>
    </location>
</feature>
<protein>
    <submittedName>
        <fullName evidence="11">MFS transporter</fullName>
    </submittedName>
</protein>
<feature type="transmembrane region" description="Helical" evidence="9">
    <location>
        <begin position="413"/>
        <end position="431"/>
    </location>
</feature>
<evidence type="ECO:0000256" key="7">
    <source>
        <dbReference type="ARBA" id="ARBA00023136"/>
    </source>
</evidence>
<evidence type="ECO:0000256" key="1">
    <source>
        <dbReference type="ARBA" id="ARBA00004651"/>
    </source>
</evidence>
<feature type="transmembrane region" description="Helical" evidence="9">
    <location>
        <begin position="21"/>
        <end position="47"/>
    </location>
</feature>
<dbReference type="Proteomes" id="UP000289856">
    <property type="component" value="Chromosome"/>
</dbReference>
<dbReference type="AlphaFoldDB" id="A0A3T1DC28"/>
<feature type="transmembrane region" description="Helical" evidence="9">
    <location>
        <begin position="280"/>
        <end position="301"/>
    </location>
</feature>
<proteinExistence type="inferred from homology"/>
<dbReference type="RefSeq" id="WP_130614573.1">
    <property type="nucleotide sequence ID" value="NZ_AP019400.1"/>
</dbReference>
<feature type="transmembrane region" description="Helical" evidence="9">
    <location>
        <begin position="207"/>
        <end position="228"/>
    </location>
</feature>
<feature type="transmembrane region" description="Helical" evidence="9">
    <location>
        <begin position="149"/>
        <end position="170"/>
    </location>
</feature>
<dbReference type="PANTHER" id="PTHR42718">
    <property type="entry name" value="MAJOR FACILITATOR SUPERFAMILY MULTIDRUG TRANSPORTER MFSC"/>
    <property type="match status" value="1"/>
</dbReference>
<feature type="transmembrane region" description="Helical" evidence="9">
    <location>
        <begin position="240"/>
        <end position="259"/>
    </location>
</feature>
<evidence type="ECO:0000256" key="4">
    <source>
        <dbReference type="ARBA" id="ARBA00022475"/>
    </source>
</evidence>
<feature type="transmembrane region" description="Helical" evidence="9">
    <location>
        <begin position="313"/>
        <end position="330"/>
    </location>
</feature>
<evidence type="ECO:0000256" key="6">
    <source>
        <dbReference type="ARBA" id="ARBA00022989"/>
    </source>
</evidence>
<keyword evidence="6 9" id="KW-1133">Transmembrane helix</keyword>
<dbReference type="InterPro" id="IPR011701">
    <property type="entry name" value="MFS"/>
</dbReference>
<dbReference type="CDD" id="cd17503">
    <property type="entry name" value="MFS_LmrB_MDR_like"/>
    <property type="match status" value="1"/>
</dbReference>
<evidence type="ECO:0000256" key="2">
    <source>
        <dbReference type="ARBA" id="ARBA00008537"/>
    </source>
</evidence>
<dbReference type="GO" id="GO:0022857">
    <property type="term" value="F:transmembrane transporter activity"/>
    <property type="evidence" value="ECO:0007669"/>
    <property type="project" value="InterPro"/>
</dbReference>
<dbReference type="GO" id="GO:0005886">
    <property type="term" value="C:plasma membrane"/>
    <property type="evidence" value="ECO:0007669"/>
    <property type="project" value="UniProtKB-SubCell"/>
</dbReference>
<dbReference type="InterPro" id="IPR020846">
    <property type="entry name" value="MFS_dom"/>
</dbReference>
<evidence type="ECO:0000256" key="8">
    <source>
        <dbReference type="SAM" id="MobiDB-lite"/>
    </source>
</evidence>
<dbReference type="OrthoDB" id="9816041at2"/>
<dbReference type="InterPro" id="IPR036259">
    <property type="entry name" value="MFS_trans_sf"/>
</dbReference>
<comment type="similarity">
    <text evidence="2">Belongs to the major facilitator superfamily. EmrB family.</text>
</comment>